<evidence type="ECO:0000259" key="9">
    <source>
        <dbReference type="SMART" id="SM00563"/>
    </source>
</evidence>
<sequence>MIWDDGSRIAHDAPGPLGWIRLLWRGGAMGLLVFGGLGVLLVVRTIERPLCGVRRPVTPSITVFVCRSALRILGLHYVRSGDPLRAGGAVVANHASWLDIFVLNAGKRIYFVSKSEVAGWPGIGWLARATGTVFIERTRTRAREQTSLIEERLLAGHRLLFFPEGTSTDGLRILPFKTTLFASFFSQNLRRRAVVQPVTVRYHAPVGADPRFYGWWGEMTFGGHLLRMLSAPRHGRVEVIYHRPLAAADFDSRKTLARACEAAIRSGYDRPAPGDAPGQG</sequence>
<evidence type="ECO:0000256" key="5">
    <source>
        <dbReference type="ARBA" id="ARBA00023098"/>
    </source>
</evidence>
<dbReference type="AlphaFoldDB" id="A0A5S3PJQ2"/>
<comment type="subcellular location">
    <subcellularLocation>
        <location evidence="1">Membrane</location>
    </subcellularLocation>
</comment>
<keyword evidence="4 8" id="KW-1133">Transmembrane helix</keyword>
<keyword evidence="11" id="KW-1185">Reference proteome</keyword>
<gene>
    <name evidence="10" type="ORF">FDT80_03380</name>
</gene>
<evidence type="ECO:0000256" key="2">
    <source>
        <dbReference type="ARBA" id="ARBA00022679"/>
    </source>
</evidence>
<evidence type="ECO:0000256" key="3">
    <source>
        <dbReference type="ARBA" id="ARBA00022692"/>
    </source>
</evidence>
<dbReference type="PANTHER" id="PTHR23063:SF52">
    <property type="entry name" value="LYSOPHOSPHATIDYLCHOLINE ACYLTRANSFERASE"/>
    <property type="match status" value="1"/>
</dbReference>
<name>A0A5S3PJQ2_9RHOB</name>
<dbReference type="PANTHER" id="PTHR23063">
    <property type="entry name" value="PHOSPHOLIPID ACYLTRANSFERASE"/>
    <property type="match status" value="1"/>
</dbReference>
<keyword evidence="6 8" id="KW-0472">Membrane</keyword>
<dbReference type="GO" id="GO:0016020">
    <property type="term" value="C:membrane"/>
    <property type="evidence" value="ECO:0007669"/>
    <property type="project" value="UniProtKB-SubCell"/>
</dbReference>
<evidence type="ECO:0000313" key="10">
    <source>
        <dbReference type="EMBL" id="TMM54644.1"/>
    </source>
</evidence>
<protein>
    <submittedName>
        <fullName evidence="10">1-acyl-sn-glycerol-3-phosphate acyltransferase</fullName>
    </submittedName>
</protein>
<feature type="transmembrane region" description="Helical" evidence="8">
    <location>
        <begin position="22"/>
        <end position="46"/>
    </location>
</feature>
<dbReference type="RefSeq" id="WP_138660816.1">
    <property type="nucleotide sequence ID" value="NZ_VANS01000001.1"/>
</dbReference>
<feature type="domain" description="Phospholipid/glycerol acyltransferase" evidence="9">
    <location>
        <begin position="88"/>
        <end position="203"/>
    </location>
</feature>
<dbReference type="Proteomes" id="UP000309550">
    <property type="component" value="Unassembled WGS sequence"/>
</dbReference>
<dbReference type="Pfam" id="PF01553">
    <property type="entry name" value="Acyltransferase"/>
    <property type="match status" value="1"/>
</dbReference>
<dbReference type="EMBL" id="VANS01000001">
    <property type="protein sequence ID" value="TMM54644.1"/>
    <property type="molecule type" value="Genomic_DNA"/>
</dbReference>
<evidence type="ECO:0000256" key="6">
    <source>
        <dbReference type="ARBA" id="ARBA00023136"/>
    </source>
</evidence>
<evidence type="ECO:0000256" key="7">
    <source>
        <dbReference type="ARBA" id="ARBA00023315"/>
    </source>
</evidence>
<keyword evidence="2 10" id="KW-0808">Transferase</keyword>
<reference evidence="10 11" key="1">
    <citation type="submission" date="2019-05" db="EMBL/GenBank/DDBJ databases">
        <title>Sulfitobacter sabulilitoris sp. nov., isolated from a marine sand.</title>
        <authorList>
            <person name="Yoon J.-H."/>
        </authorList>
    </citation>
    <scope>NUCLEOTIDE SEQUENCE [LARGE SCALE GENOMIC DNA]</scope>
    <source>
        <strain evidence="10 11">HSMS-29</strain>
    </source>
</reference>
<comment type="caution">
    <text evidence="10">The sequence shown here is derived from an EMBL/GenBank/DDBJ whole genome shotgun (WGS) entry which is preliminary data.</text>
</comment>
<dbReference type="InterPro" id="IPR002123">
    <property type="entry name" value="Plipid/glycerol_acylTrfase"/>
</dbReference>
<evidence type="ECO:0000256" key="4">
    <source>
        <dbReference type="ARBA" id="ARBA00022989"/>
    </source>
</evidence>
<dbReference type="GO" id="GO:0016746">
    <property type="term" value="F:acyltransferase activity"/>
    <property type="evidence" value="ECO:0007669"/>
    <property type="project" value="UniProtKB-KW"/>
</dbReference>
<organism evidence="10 11">
    <name type="scientific">Sulfitobacter sabulilitoris</name>
    <dbReference type="NCBI Taxonomy" id="2562655"/>
    <lineage>
        <taxon>Bacteria</taxon>
        <taxon>Pseudomonadati</taxon>
        <taxon>Pseudomonadota</taxon>
        <taxon>Alphaproteobacteria</taxon>
        <taxon>Rhodobacterales</taxon>
        <taxon>Roseobacteraceae</taxon>
        <taxon>Sulfitobacter</taxon>
    </lineage>
</organism>
<keyword evidence="7 10" id="KW-0012">Acyltransferase</keyword>
<dbReference type="GO" id="GO:0006629">
    <property type="term" value="P:lipid metabolic process"/>
    <property type="evidence" value="ECO:0007669"/>
    <property type="project" value="UniProtKB-KW"/>
</dbReference>
<keyword evidence="5" id="KW-0443">Lipid metabolism</keyword>
<evidence type="ECO:0000256" key="8">
    <source>
        <dbReference type="SAM" id="Phobius"/>
    </source>
</evidence>
<dbReference type="OrthoDB" id="9806880at2"/>
<accession>A0A5S3PJQ2</accession>
<evidence type="ECO:0000256" key="1">
    <source>
        <dbReference type="ARBA" id="ARBA00004370"/>
    </source>
</evidence>
<dbReference type="SUPFAM" id="SSF69593">
    <property type="entry name" value="Glycerol-3-phosphate (1)-acyltransferase"/>
    <property type="match status" value="1"/>
</dbReference>
<dbReference type="SMART" id="SM00563">
    <property type="entry name" value="PlsC"/>
    <property type="match status" value="1"/>
</dbReference>
<keyword evidence="3 8" id="KW-0812">Transmembrane</keyword>
<proteinExistence type="predicted"/>
<evidence type="ECO:0000313" key="11">
    <source>
        <dbReference type="Proteomes" id="UP000309550"/>
    </source>
</evidence>